<dbReference type="AlphaFoldDB" id="A0A6S6XT27"/>
<reference evidence="1 2" key="1">
    <citation type="submission" date="2020-03" db="EMBL/GenBank/DDBJ databases">
        <authorList>
            <consortium name="Genoscope - CEA"/>
            <person name="William W."/>
        </authorList>
    </citation>
    <scope>NUCLEOTIDE SEQUENCE [LARGE SCALE GENOMIC DNA]</scope>
    <source>
        <strain evidence="2">DSM 16959</strain>
    </source>
</reference>
<name>A0A6S6XT27_9PROT</name>
<evidence type="ECO:0000313" key="1">
    <source>
        <dbReference type="EMBL" id="CAB1369148.1"/>
    </source>
</evidence>
<sequence length="64" mass="6706">MAAHDLTLFVNSLGHTFEKDYFSANAKPALPGATTETNTNGTGPVFKAPCTCPGFAMAISPAFR</sequence>
<evidence type="ECO:0000313" key="2">
    <source>
        <dbReference type="Proteomes" id="UP000515733"/>
    </source>
</evidence>
<gene>
    <name evidence="1" type="ORF">DENOEST_1983</name>
</gene>
<keyword evidence="2" id="KW-1185">Reference proteome</keyword>
<proteinExistence type="predicted"/>
<protein>
    <submittedName>
        <fullName evidence="1">Uncharacterized protein</fullName>
    </submittedName>
</protein>
<accession>A0A6S6XT27</accession>
<organism evidence="1 2">
    <name type="scientific">Denitratisoma oestradiolicum</name>
    <dbReference type="NCBI Taxonomy" id="311182"/>
    <lineage>
        <taxon>Bacteria</taxon>
        <taxon>Pseudomonadati</taxon>
        <taxon>Pseudomonadota</taxon>
        <taxon>Betaproteobacteria</taxon>
        <taxon>Nitrosomonadales</taxon>
        <taxon>Sterolibacteriaceae</taxon>
        <taxon>Denitratisoma</taxon>
    </lineage>
</organism>
<dbReference type="Proteomes" id="UP000515733">
    <property type="component" value="Chromosome"/>
</dbReference>
<dbReference type="EMBL" id="LR778301">
    <property type="protein sequence ID" value="CAB1369148.1"/>
    <property type="molecule type" value="Genomic_DNA"/>
</dbReference>
<dbReference type="KEGG" id="doe:DENOEST_1983"/>